<keyword evidence="3" id="KW-1185">Reference proteome</keyword>
<organism evidence="2 3">
    <name type="scientific">Dothistroma septosporum (strain NZE10 / CBS 128990)</name>
    <name type="common">Red band needle blight fungus</name>
    <name type="synonym">Mycosphaerella pini</name>
    <dbReference type="NCBI Taxonomy" id="675120"/>
    <lineage>
        <taxon>Eukaryota</taxon>
        <taxon>Fungi</taxon>
        <taxon>Dikarya</taxon>
        <taxon>Ascomycota</taxon>
        <taxon>Pezizomycotina</taxon>
        <taxon>Dothideomycetes</taxon>
        <taxon>Dothideomycetidae</taxon>
        <taxon>Mycosphaerellales</taxon>
        <taxon>Mycosphaerellaceae</taxon>
        <taxon>Dothistroma</taxon>
    </lineage>
</organism>
<dbReference type="Proteomes" id="UP000016933">
    <property type="component" value="Unassembled WGS sequence"/>
</dbReference>
<reference evidence="2 3" key="2">
    <citation type="journal article" date="2012" name="PLoS Pathog.">
        <title>Diverse lifestyles and strategies of plant pathogenesis encoded in the genomes of eighteen Dothideomycetes fungi.</title>
        <authorList>
            <person name="Ohm R.A."/>
            <person name="Feau N."/>
            <person name="Henrissat B."/>
            <person name="Schoch C.L."/>
            <person name="Horwitz B.A."/>
            <person name="Barry K.W."/>
            <person name="Condon B.J."/>
            <person name="Copeland A.C."/>
            <person name="Dhillon B."/>
            <person name="Glaser F."/>
            <person name="Hesse C.N."/>
            <person name="Kosti I."/>
            <person name="LaButti K."/>
            <person name="Lindquist E.A."/>
            <person name="Lucas S."/>
            <person name="Salamov A.A."/>
            <person name="Bradshaw R.E."/>
            <person name="Ciuffetti L."/>
            <person name="Hamelin R.C."/>
            <person name="Kema G.H.J."/>
            <person name="Lawrence C."/>
            <person name="Scott J.A."/>
            <person name="Spatafora J.W."/>
            <person name="Turgeon B.G."/>
            <person name="de Wit P.J.G.M."/>
            <person name="Zhong S."/>
            <person name="Goodwin S.B."/>
            <person name="Grigoriev I.V."/>
        </authorList>
    </citation>
    <scope>NUCLEOTIDE SEQUENCE [LARGE SCALE GENOMIC DNA]</scope>
    <source>
        <strain evidence="3">NZE10 / CBS 128990</strain>
    </source>
</reference>
<evidence type="ECO:0000256" key="1">
    <source>
        <dbReference type="SAM" id="MobiDB-lite"/>
    </source>
</evidence>
<evidence type="ECO:0000313" key="3">
    <source>
        <dbReference type="Proteomes" id="UP000016933"/>
    </source>
</evidence>
<sequence>MTMTTTCGAGDLPLCHCPSRRNATEVTPFYSAHNGSPKAALASPTSKAFLTLTVALARAIFATIPLSIHAKPYPQSCTTPTNRASGQSPSGRSSTLASRKIVGFGGFVAGSRG</sequence>
<dbReference type="AlphaFoldDB" id="N1PGA2"/>
<feature type="compositionally biased region" description="Polar residues" evidence="1">
    <location>
        <begin position="75"/>
        <end position="97"/>
    </location>
</feature>
<accession>N1PGA2</accession>
<dbReference type="EMBL" id="KB446542">
    <property type="protein sequence ID" value="EME41407.1"/>
    <property type="molecule type" value="Genomic_DNA"/>
</dbReference>
<name>N1PGA2_DOTSN</name>
<evidence type="ECO:0000313" key="2">
    <source>
        <dbReference type="EMBL" id="EME41407.1"/>
    </source>
</evidence>
<feature type="region of interest" description="Disordered" evidence="1">
    <location>
        <begin position="74"/>
        <end position="97"/>
    </location>
</feature>
<gene>
    <name evidence="2" type="ORF">DOTSEDRAFT_81729</name>
</gene>
<proteinExistence type="predicted"/>
<dbReference type="HOGENOM" id="CLU_2133461_0_0_1"/>
<reference evidence="3" key="1">
    <citation type="journal article" date="2012" name="PLoS Genet.">
        <title>The genomes of the fungal plant pathogens Cladosporium fulvum and Dothistroma septosporum reveal adaptation to different hosts and lifestyles but also signatures of common ancestry.</title>
        <authorList>
            <person name="de Wit P.J.G.M."/>
            <person name="van der Burgt A."/>
            <person name="Oekmen B."/>
            <person name="Stergiopoulos I."/>
            <person name="Abd-Elsalam K.A."/>
            <person name="Aerts A.L."/>
            <person name="Bahkali A.H."/>
            <person name="Beenen H.G."/>
            <person name="Chettri P."/>
            <person name="Cox M.P."/>
            <person name="Datema E."/>
            <person name="de Vries R.P."/>
            <person name="Dhillon B."/>
            <person name="Ganley A.R."/>
            <person name="Griffiths S.A."/>
            <person name="Guo Y."/>
            <person name="Hamelin R.C."/>
            <person name="Henrissat B."/>
            <person name="Kabir M.S."/>
            <person name="Jashni M.K."/>
            <person name="Kema G."/>
            <person name="Klaubauf S."/>
            <person name="Lapidus A."/>
            <person name="Levasseur A."/>
            <person name="Lindquist E."/>
            <person name="Mehrabi R."/>
            <person name="Ohm R.A."/>
            <person name="Owen T.J."/>
            <person name="Salamov A."/>
            <person name="Schwelm A."/>
            <person name="Schijlen E."/>
            <person name="Sun H."/>
            <person name="van den Burg H.A."/>
            <person name="van Ham R.C.H.J."/>
            <person name="Zhang S."/>
            <person name="Goodwin S.B."/>
            <person name="Grigoriev I.V."/>
            <person name="Collemare J."/>
            <person name="Bradshaw R.E."/>
        </authorList>
    </citation>
    <scope>NUCLEOTIDE SEQUENCE [LARGE SCALE GENOMIC DNA]</scope>
    <source>
        <strain evidence="3">NZE10 / CBS 128990</strain>
    </source>
</reference>
<protein>
    <submittedName>
        <fullName evidence="2">Uncharacterized protein</fullName>
    </submittedName>
</protein>